<organism evidence="1 2">
    <name type="scientific">Mycetocola zhadangensis</name>
    <dbReference type="NCBI Taxonomy" id="1164595"/>
    <lineage>
        <taxon>Bacteria</taxon>
        <taxon>Bacillati</taxon>
        <taxon>Actinomycetota</taxon>
        <taxon>Actinomycetes</taxon>
        <taxon>Micrococcales</taxon>
        <taxon>Microbacteriaceae</taxon>
        <taxon>Mycetocola</taxon>
    </lineage>
</organism>
<gene>
    <name evidence="1" type="ORF">D9V28_09665</name>
</gene>
<dbReference type="InterPro" id="IPR029046">
    <property type="entry name" value="LolA/LolB/LppX"/>
</dbReference>
<name>A0A3L7J2G3_9MICO</name>
<dbReference type="PANTHER" id="PTHR37507:SF2">
    <property type="entry name" value="SPORULATION PROTEIN YDCC"/>
    <property type="match status" value="1"/>
</dbReference>
<protein>
    <submittedName>
        <fullName evidence="1">DUF2092 domain-containing protein</fullName>
    </submittedName>
</protein>
<evidence type="ECO:0000313" key="2">
    <source>
        <dbReference type="Proteomes" id="UP000282460"/>
    </source>
</evidence>
<comment type="caution">
    <text evidence="1">The sequence shown here is derived from an EMBL/GenBank/DDBJ whole genome shotgun (WGS) entry which is preliminary data.</text>
</comment>
<reference evidence="1 2" key="1">
    <citation type="submission" date="2018-10" db="EMBL/GenBank/DDBJ databases">
        <authorList>
            <person name="Li J."/>
        </authorList>
    </citation>
    <scope>NUCLEOTIDE SEQUENCE [LARGE SCALE GENOMIC DNA]</scope>
    <source>
        <strain evidence="1 2">ZD1-4</strain>
    </source>
</reference>
<dbReference type="Proteomes" id="UP000282460">
    <property type="component" value="Unassembled WGS sequence"/>
</dbReference>
<dbReference type="InterPro" id="IPR019207">
    <property type="entry name" value="DUF2092"/>
</dbReference>
<dbReference type="EMBL" id="RCWJ01000002">
    <property type="protein sequence ID" value="RLQ84445.1"/>
    <property type="molecule type" value="Genomic_DNA"/>
</dbReference>
<accession>A0A3L7J2G3</accession>
<keyword evidence="2" id="KW-1185">Reference proteome</keyword>
<sequence length="376" mass="38887">MLIVSRKSLKWLPALAVPALVAVGIVAIPLSAGAAVDLPDKTAKEVLLLVSESTEDSFSGTVTKTAELGLPDIDAVAGMGQSMGGSESGLSVEESTELVSSALELLSGTHEANVYVSGDSNVRVEVKADLARRTAVSNGTDAWYYDSESNVATHVAIPADLKSSSPEKLDGHADEMLTPPELADRLLTELEPTTEITVGTDARVAGRTVYELILTPKVSGTLAESVAIAVDSETGLPLQVTVSASGQEEPAFQVGFSSIDLSDPAADLFAYTPGDGVTVEEMPFPSPPPAGEHTPPTEDANGPTTIGSGWETIVALPAASSPESFADNPMLDQLTTQVDGGRLLSTSLLNVFLTDDGRVFAGSVTVDRLQAAANAQ</sequence>
<dbReference type="PANTHER" id="PTHR37507">
    <property type="entry name" value="SPORULATION PROTEIN YDCC"/>
    <property type="match status" value="1"/>
</dbReference>
<dbReference type="Gene3D" id="2.50.20.10">
    <property type="entry name" value="Lipoprotein localisation LolA/LolB/LppX"/>
    <property type="match status" value="1"/>
</dbReference>
<dbReference type="SUPFAM" id="SSF89392">
    <property type="entry name" value="Prokaryotic lipoproteins and lipoprotein localization factors"/>
    <property type="match status" value="1"/>
</dbReference>
<dbReference type="Pfam" id="PF09865">
    <property type="entry name" value="DUF2092"/>
    <property type="match status" value="1"/>
</dbReference>
<proteinExistence type="predicted"/>
<dbReference type="OrthoDB" id="4822274at2"/>
<evidence type="ECO:0000313" key="1">
    <source>
        <dbReference type="EMBL" id="RLQ84445.1"/>
    </source>
</evidence>
<dbReference type="InterPro" id="IPR052944">
    <property type="entry name" value="Sporulation_related"/>
</dbReference>
<dbReference type="AlphaFoldDB" id="A0A3L7J2G3"/>